<feature type="region of interest" description="Disordered" evidence="1">
    <location>
        <begin position="22"/>
        <end position="51"/>
    </location>
</feature>
<dbReference type="OrthoDB" id="6085154at2759"/>
<dbReference type="Pfam" id="PF16173">
    <property type="entry name" value="DUF4874"/>
    <property type="match status" value="1"/>
</dbReference>
<dbReference type="Pfam" id="PF16116">
    <property type="entry name" value="DUF4832"/>
    <property type="match status" value="1"/>
</dbReference>
<name>A0A0P5YJG6_9CRUS</name>
<proteinExistence type="predicted"/>
<keyword evidence="2" id="KW-0732">Signal</keyword>
<dbReference type="InterPro" id="IPR032267">
    <property type="entry name" value="DUF4832"/>
</dbReference>
<accession>A0A0P5YJG6</accession>
<gene>
    <name evidence="3" type="ORF">APZ42_018190</name>
</gene>
<feature type="signal peptide" evidence="2">
    <location>
        <begin position="1"/>
        <end position="20"/>
    </location>
</feature>
<feature type="chain" id="PRO_5013463032" evidence="2">
    <location>
        <begin position="21"/>
        <end position="490"/>
    </location>
</feature>
<comment type="caution">
    <text evidence="3">The sequence shown here is derived from an EMBL/GenBank/DDBJ whole genome shotgun (WGS) entry which is preliminary data.</text>
</comment>
<protein>
    <submittedName>
        <fullName evidence="3">Uncharacterized protein</fullName>
    </submittedName>
</protein>
<evidence type="ECO:0000256" key="1">
    <source>
        <dbReference type="SAM" id="MobiDB-lite"/>
    </source>
</evidence>
<feature type="compositionally biased region" description="Polar residues" evidence="1">
    <location>
        <begin position="40"/>
        <end position="49"/>
    </location>
</feature>
<dbReference type="InterPro" id="IPR032379">
    <property type="entry name" value="DUF4874"/>
</dbReference>
<keyword evidence="4" id="KW-1185">Reference proteome</keyword>
<reference evidence="3 4" key="1">
    <citation type="submission" date="2016-03" db="EMBL/GenBank/DDBJ databases">
        <title>EvidentialGene: Evidence-directed Construction of Genes on Genomes.</title>
        <authorList>
            <person name="Gilbert D.G."/>
            <person name="Choi J.-H."/>
            <person name="Mockaitis K."/>
            <person name="Colbourne J."/>
            <person name="Pfrender M."/>
        </authorList>
    </citation>
    <scope>NUCLEOTIDE SEQUENCE [LARGE SCALE GENOMIC DNA]</scope>
    <source>
        <strain evidence="3 4">Xinb3</strain>
        <tissue evidence="3">Complete organism</tissue>
    </source>
</reference>
<evidence type="ECO:0000256" key="2">
    <source>
        <dbReference type="SAM" id="SignalP"/>
    </source>
</evidence>
<dbReference type="Proteomes" id="UP000076858">
    <property type="component" value="Unassembled WGS sequence"/>
</dbReference>
<dbReference type="EMBL" id="LRGB01000763">
    <property type="protein sequence ID" value="KZS16107.1"/>
    <property type="molecule type" value="Genomic_DNA"/>
</dbReference>
<organism evidence="3 4">
    <name type="scientific">Daphnia magna</name>
    <dbReference type="NCBI Taxonomy" id="35525"/>
    <lineage>
        <taxon>Eukaryota</taxon>
        <taxon>Metazoa</taxon>
        <taxon>Ecdysozoa</taxon>
        <taxon>Arthropoda</taxon>
        <taxon>Crustacea</taxon>
        <taxon>Branchiopoda</taxon>
        <taxon>Diplostraca</taxon>
        <taxon>Cladocera</taxon>
        <taxon>Anomopoda</taxon>
        <taxon>Daphniidae</taxon>
        <taxon>Daphnia</taxon>
    </lineage>
</organism>
<dbReference type="PROSITE" id="PS51257">
    <property type="entry name" value="PROKAR_LIPOPROTEIN"/>
    <property type="match status" value="1"/>
</dbReference>
<dbReference type="AlphaFoldDB" id="A0A0P5YJG6"/>
<feature type="compositionally biased region" description="Basic residues" evidence="1">
    <location>
        <begin position="25"/>
        <end position="37"/>
    </location>
</feature>
<evidence type="ECO:0000313" key="3">
    <source>
        <dbReference type="EMBL" id="KZS16107.1"/>
    </source>
</evidence>
<evidence type="ECO:0000313" key="4">
    <source>
        <dbReference type="Proteomes" id="UP000076858"/>
    </source>
</evidence>
<sequence length="490" mass="55995">MKITLIFLAFFVLACHLAQSQQTTKKPKQPPTKKGKPTVRQETNPSCEQGKTLKFVPSGDKTLLANPERGYYHFHRITFPKRKPISQGEIKKWAKEGITLALMIFDIEQFVKKDFTDDDLKKMALDFKTLREAGMKGIVRFSYNYTDIEGNPDDHKFPQTTDAEKPQLLKHIKQLEKVFKNNVDVITVVQLGFIGHWGEWYYSQNYATKVGNEGWKAIGQQQKDREDIVKAMMKAVPQNRMLQIRYPAAKQKIYGKANSKPEDDRSTERSRLGIHNDCFLAREEDQGTFADKSERTWLKVEGLSVMVGGESCEKNSKTGCSEANKQIEEQRFTYLNTDYNKEVIKDWKDNKCYNKIGNKMGYRFEFVEGKLQSTVKKGGSFCASLKIKNSGVAPLYNARPVEVILRKGNKKSAPIRQSKIDPRKFAPGKVMPVNLNVQVPSDLAPGQYDVILNLPDEKLKDPKYSILFANGEKVQDENERFNVIGQITIQ</sequence>
<dbReference type="STRING" id="35525.A0A0P5YJG6"/>